<sequence>MPFNLKSVKLFGILNFLFFLFTFAVLLQVKIPIGLTQISSIHDKVLEVLIVSLGSVLLLLAVQTLYCRGTGKLKVLLHITTGLSLLTLIFTPIFWKSKTFYLYPQSYVEVEGKKIGLIKLLVNKDKINSEFFIEEKGKRILGRVSFNKPLFSSSGMLWIKGLSFYKGLPMVKVQYSNFSLVPFLFLLLYGLTTCIIILVILI</sequence>
<evidence type="ECO:0008006" key="4">
    <source>
        <dbReference type="Google" id="ProtNLM"/>
    </source>
</evidence>
<evidence type="ECO:0000313" key="2">
    <source>
        <dbReference type="EMBL" id="SMO70115.1"/>
    </source>
</evidence>
<protein>
    <recommendedName>
        <fullName evidence="4">ResB-like family protein</fullName>
    </recommendedName>
</protein>
<dbReference type="Proteomes" id="UP000317315">
    <property type="component" value="Unassembled WGS sequence"/>
</dbReference>
<evidence type="ECO:0000313" key="3">
    <source>
        <dbReference type="Proteomes" id="UP000317315"/>
    </source>
</evidence>
<feature type="transmembrane region" description="Helical" evidence="1">
    <location>
        <begin position="75"/>
        <end position="95"/>
    </location>
</feature>
<dbReference type="EMBL" id="FXTM01000020">
    <property type="protein sequence ID" value="SMO70115.1"/>
    <property type="molecule type" value="Genomic_DNA"/>
</dbReference>
<keyword evidence="1" id="KW-0812">Transmembrane</keyword>
<feature type="transmembrane region" description="Helical" evidence="1">
    <location>
        <begin position="180"/>
        <end position="201"/>
    </location>
</feature>
<feature type="transmembrane region" description="Helical" evidence="1">
    <location>
        <begin position="12"/>
        <end position="33"/>
    </location>
</feature>
<accession>A0A521DEU2</accession>
<dbReference type="AlphaFoldDB" id="A0A521DEU2"/>
<keyword evidence="3" id="KW-1185">Reference proteome</keyword>
<reference evidence="2 3" key="1">
    <citation type="submission" date="2017-05" db="EMBL/GenBank/DDBJ databases">
        <authorList>
            <person name="Varghese N."/>
            <person name="Submissions S."/>
        </authorList>
    </citation>
    <scope>NUCLEOTIDE SEQUENCE [LARGE SCALE GENOMIC DNA]</scope>
    <source>
        <strain evidence="2 3">DSM 16304</strain>
    </source>
</reference>
<keyword evidence="1" id="KW-0472">Membrane</keyword>
<keyword evidence="1" id="KW-1133">Transmembrane helix</keyword>
<feature type="transmembrane region" description="Helical" evidence="1">
    <location>
        <begin position="45"/>
        <end position="63"/>
    </location>
</feature>
<name>A0A521DEU2_9BACT</name>
<proteinExistence type="predicted"/>
<evidence type="ECO:0000256" key="1">
    <source>
        <dbReference type="SAM" id="Phobius"/>
    </source>
</evidence>
<organism evidence="2 3">
    <name type="scientific">Balnearium lithotrophicum</name>
    <dbReference type="NCBI Taxonomy" id="223788"/>
    <lineage>
        <taxon>Bacteria</taxon>
        <taxon>Pseudomonadati</taxon>
        <taxon>Aquificota</taxon>
        <taxon>Aquificia</taxon>
        <taxon>Desulfurobacteriales</taxon>
        <taxon>Desulfurobacteriaceae</taxon>
        <taxon>Balnearium</taxon>
    </lineage>
</organism>
<gene>
    <name evidence="2" type="ORF">SAMN06269117_12017</name>
</gene>